<comment type="caution">
    <text evidence="2">The sequence shown here is derived from an EMBL/GenBank/DDBJ whole genome shotgun (WGS) entry which is preliminary data.</text>
</comment>
<gene>
    <name evidence="2" type="ORF">F2Q69_00035742</name>
</gene>
<feature type="compositionally biased region" description="Basic residues" evidence="1">
    <location>
        <begin position="179"/>
        <end position="188"/>
    </location>
</feature>
<dbReference type="Proteomes" id="UP000712600">
    <property type="component" value="Unassembled WGS sequence"/>
</dbReference>
<proteinExistence type="predicted"/>
<evidence type="ECO:0000313" key="2">
    <source>
        <dbReference type="EMBL" id="KAF3603454.1"/>
    </source>
</evidence>
<feature type="compositionally biased region" description="Basic and acidic residues" evidence="1">
    <location>
        <begin position="204"/>
        <end position="213"/>
    </location>
</feature>
<name>A0A8S9SU61_BRACR</name>
<organism evidence="2 3">
    <name type="scientific">Brassica cretica</name>
    <name type="common">Mustard</name>
    <dbReference type="NCBI Taxonomy" id="69181"/>
    <lineage>
        <taxon>Eukaryota</taxon>
        <taxon>Viridiplantae</taxon>
        <taxon>Streptophyta</taxon>
        <taxon>Embryophyta</taxon>
        <taxon>Tracheophyta</taxon>
        <taxon>Spermatophyta</taxon>
        <taxon>Magnoliopsida</taxon>
        <taxon>eudicotyledons</taxon>
        <taxon>Gunneridae</taxon>
        <taxon>Pentapetalae</taxon>
        <taxon>rosids</taxon>
        <taxon>malvids</taxon>
        <taxon>Brassicales</taxon>
        <taxon>Brassicaceae</taxon>
        <taxon>Brassiceae</taxon>
        <taxon>Brassica</taxon>
    </lineage>
</organism>
<dbReference type="EMBL" id="QGKX02000004">
    <property type="protein sequence ID" value="KAF3603454.1"/>
    <property type="molecule type" value="Genomic_DNA"/>
</dbReference>
<evidence type="ECO:0000256" key="1">
    <source>
        <dbReference type="SAM" id="MobiDB-lite"/>
    </source>
</evidence>
<protein>
    <submittedName>
        <fullName evidence="2">Uncharacterized protein</fullName>
    </submittedName>
</protein>
<feature type="compositionally biased region" description="Acidic residues" evidence="1">
    <location>
        <begin position="214"/>
        <end position="223"/>
    </location>
</feature>
<feature type="region of interest" description="Disordered" evidence="1">
    <location>
        <begin position="176"/>
        <end position="243"/>
    </location>
</feature>
<dbReference type="AlphaFoldDB" id="A0A8S9SU61"/>
<accession>A0A8S9SU61</accession>
<reference evidence="2" key="1">
    <citation type="submission" date="2019-12" db="EMBL/GenBank/DDBJ databases">
        <title>Genome sequencing and annotation of Brassica cretica.</title>
        <authorList>
            <person name="Studholme D.J."/>
            <person name="Sarris P."/>
        </authorList>
    </citation>
    <scope>NUCLEOTIDE SEQUENCE</scope>
    <source>
        <strain evidence="2">PFS-109/04</strain>
        <tissue evidence="2">Leaf</tissue>
    </source>
</reference>
<sequence length="299" mass="33834">MGSGLNILTSPLVKTKRWQRSYSYVKADEAGFEDPLDVDRRVLWSRHIVGNPNTFGPWDAFRRDVPKTFVLRPQEWKDFDRKRIRRQRRRIVEADWAPNILCEEPKGKRLKLPIMGTSSKVYPNCSEILAAQLGDASFGPSANLDGVSSAVVDVSIDRAPVPGVVEVDPGIEDSVNARPLKKKRKRTKSSMEVRADPPLDGDEREAARTPFELRDDDEMEENREEIRVGNSSDPPGERSSDFVFPDKFAESVRTDAEAAARKNVLVMEYETALRIKIKEADLKTVKKKKLDKVNELAAE</sequence>
<evidence type="ECO:0000313" key="3">
    <source>
        <dbReference type="Proteomes" id="UP000712600"/>
    </source>
</evidence>